<comment type="similarity">
    <text evidence="3 7">Belongs to the transthyretin family. 5-hydroxyisourate hydrolase subfamily.</text>
</comment>
<comment type="caution">
    <text evidence="9">The sequence shown here is derived from an EMBL/GenBank/DDBJ whole genome shotgun (WGS) entry which is preliminary data.</text>
</comment>
<evidence type="ECO:0000313" key="10">
    <source>
        <dbReference type="Proteomes" id="UP000308199"/>
    </source>
</evidence>
<dbReference type="AlphaFoldDB" id="A0A4S4L5Z8"/>
<evidence type="ECO:0000256" key="6">
    <source>
        <dbReference type="ARBA" id="ARBA00022801"/>
    </source>
</evidence>
<dbReference type="EC" id="3.5.2.17" evidence="7"/>
<dbReference type="InterPro" id="IPR023419">
    <property type="entry name" value="Transthyretin_CS"/>
</dbReference>
<dbReference type="NCBIfam" id="TIGR02962">
    <property type="entry name" value="hdxy_isourate"/>
    <property type="match status" value="1"/>
</dbReference>
<evidence type="ECO:0000256" key="3">
    <source>
        <dbReference type="ARBA" id="ARBA00009850"/>
    </source>
</evidence>
<comment type="function">
    <text evidence="2">Catalyzes the hydrolysis of 5-hydroxyisourate (HIU) to 2-oxo-4-hydroxy-4-carboxy-5-ureidoimidazoline (OHCU).</text>
</comment>
<sequence>MSKSSPKSPITCHVLDSSLGKPAKGVPIQLQKYRKITSSSEGDLFAFDPIAHGETNDDGRCLDLLTSTSESSEGLAVLTSGLYKIVFQTKNYFDTVNRECFYPWVEITFEVKEINQHYHIPLLLSPYSYTTYRGS</sequence>
<organism evidence="9 10">
    <name type="scientific">Phellinidium pouzarii</name>
    <dbReference type="NCBI Taxonomy" id="167371"/>
    <lineage>
        <taxon>Eukaryota</taxon>
        <taxon>Fungi</taxon>
        <taxon>Dikarya</taxon>
        <taxon>Basidiomycota</taxon>
        <taxon>Agaricomycotina</taxon>
        <taxon>Agaricomycetes</taxon>
        <taxon>Hymenochaetales</taxon>
        <taxon>Hymenochaetaceae</taxon>
        <taxon>Phellinidium</taxon>
    </lineage>
</organism>
<feature type="domain" description="Transthyretin/hydroxyisourate hydrolase" evidence="8">
    <location>
        <begin position="5"/>
        <end position="134"/>
    </location>
</feature>
<dbReference type="InterPro" id="IPR036817">
    <property type="entry name" value="Transthyretin/HIU_hydrolase_sf"/>
</dbReference>
<evidence type="ECO:0000256" key="7">
    <source>
        <dbReference type="RuleBase" id="RU361270"/>
    </source>
</evidence>
<evidence type="ECO:0000313" key="9">
    <source>
        <dbReference type="EMBL" id="THH06727.1"/>
    </source>
</evidence>
<dbReference type="PANTHER" id="PTHR10395">
    <property type="entry name" value="URICASE AND TRANSTHYRETIN-RELATED"/>
    <property type="match status" value="1"/>
</dbReference>
<dbReference type="PANTHER" id="PTHR10395:SF7">
    <property type="entry name" value="5-HYDROXYISOURATE HYDROLASE"/>
    <property type="match status" value="1"/>
</dbReference>
<evidence type="ECO:0000256" key="1">
    <source>
        <dbReference type="ARBA" id="ARBA00001043"/>
    </source>
</evidence>
<comment type="subunit">
    <text evidence="4 7">Homotetramer.</text>
</comment>
<accession>A0A4S4L5Z8</accession>
<dbReference type="SUPFAM" id="SSF49472">
    <property type="entry name" value="Transthyretin (synonym: prealbumin)"/>
    <property type="match status" value="1"/>
</dbReference>
<protein>
    <recommendedName>
        <fullName evidence="7">5-hydroxyisourate hydrolase</fullName>
        <shortName evidence="7">HIU hydrolase</shortName>
        <shortName evidence="7">HIUHase</shortName>
        <ecNumber evidence="7">3.5.2.17</ecNumber>
    </recommendedName>
</protein>
<dbReference type="InterPro" id="IPR023418">
    <property type="entry name" value="Thyroxine_BS"/>
</dbReference>
<dbReference type="OrthoDB" id="10265230at2759"/>
<keyword evidence="6 7" id="KW-0378">Hydrolase</keyword>
<evidence type="ECO:0000256" key="2">
    <source>
        <dbReference type="ARBA" id="ARBA00002704"/>
    </source>
</evidence>
<dbReference type="CDD" id="cd05822">
    <property type="entry name" value="TLP_HIUase"/>
    <property type="match status" value="1"/>
</dbReference>
<keyword evidence="5 7" id="KW-0659">Purine metabolism</keyword>
<dbReference type="GO" id="GO:0006144">
    <property type="term" value="P:purine nucleobase metabolic process"/>
    <property type="evidence" value="ECO:0007669"/>
    <property type="project" value="UniProtKB-KW"/>
</dbReference>
<evidence type="ECO:0000259" key="8">
    <source>
        <dbReference type="SMART" id="SM00095"/>
    </source>
</evidence>
<dbReference type="InterPro" id="IPR014306">
    <property type="entry name" value="Hydroxyisourate_hydrolase"/>
</dbReference>
<dbReference type="EMBL" id="SGPK01000179">
    <property type="protein sequence ID" value="THH06727.1"/>
    <property type="molecule type" value="Genomic_DNA"/>
</dbReference>
<dbReference type="InterPro" id="IPR023416">
    <property type="entry name" value="Transthyretin/HIU_hydrolase_d"/>
</dbReference>
<dbReference type="SMART" id="SM00095">
    <property type="entry name" value="TR_THY"/>
    <property type="match status" value="1"/>
</dbReference>
<evidence type="ECO:0000256" key="5">
    <source>
        <dbReference type="ARBA" id="ARBA00022631"/>
    </source>
</evidence>
<name>A0A4S4L5Z8_9AGAM</name>
<reference evidence="9 10" key="1">
    <citation type="submission" date="2019-02" db="EMBL/GenBank/DDBJ databases">
        <title>Genome sequencing of the rare red list fungi Phellinidium pouzarii.</title>
        <authorList>
            <person name="Buettner E."/>
            <person name="Kellner H."/>
        </authorList>
    </citation>
    <scope>NUCLEOTIDE SEQUENCE [LARGE SCALE GENOMIC DNA]</scope>
    <source>
        <strain evidence="9 10">DSM 108285</strain>
    </source>
</reference>
<dbReference type="PROSITE" id="PS00769">
    <property type="entry name" value="TRANSTHYRETIN_2"/>
    <property type="match status" value="1"/>
</dbReference>
<comment type="catalytic activity">
    <reaction evidence="1 7">
        <text>5-hydroxyisourate + H2O = 5-hydroxy-2-oxo-4-ureido-2,5-dihydro-1H-imidazole-5-carboxylate + H(+)</text>
        <dbReference type="Rhea" id="RHEA:23736"/>
        <dbReference type="ChEBI" id="CHEBI:15377"/>
        <dbReference type="ChEBI" id="CHEBI:15378"/>
        <dbReference type="ChEBI" id="CHEBI:18072"/>
        <dbReference type="ChEBI" id="CHEBI:58639"/>
        <dbReference type="EC" id="3.5.2.17"/>
    </reaction>
</comment>
<dbReference type="PROSITE" id="PS00768">
    <property type="entry name" value="TRANSTHYRETIN_1"/>
    <property type="match status" value="1"/>
</dbReference>
<dbReference type="Gene3D" id="2.60.40.180">
    <property type="entry name" value="Transthyretin/hydroxyisourate hydrolase domain"/>
    <property type="match status" value="1"/>
</dbReference>
<keyword evidence="10" id="KW-1185">Reference proteome</keyword>
<evidence type="ECO:0000256" key="4">
    <source>
        <dbReference type="ARBA" id="ARBA00011881"/>
    </source>
</evidence>
<dbReference type="Pfam" id="PF00576">
    <property type="entry name" value="Transthyretin"/>
    <property type="match status" value="1"/>
</dbReference>
<dbReference type="Proteomes" id="UP000308199">
    <property type="component" value="Unassembled WGS sequence"/>
</dbReference>
<gene>
    <name evidence="9" type="ORF">EW145_g3887</name>
</gene>
<dbReference type="GO" id="GO:0033971">
    <property type="term" value="F:hydroxyisourate hydrolase activity"/>
    <property type="evidence" value="ECO:0007669"/>
    <property type="project" value="UniProtKB-EC"/>
</dbReference>
<proteinExistence type="inferred from homology"/>